<feature type="non-terminal residue" evidence="7">
    <location>
        <position position="1"/>
    </location>
</feature>
<protein>
    <submittedName>
        <fullName evidence="7">Monooxygenase</fullName>
    </submittedName>
</protein>
<dbReference type="PANTHER" id="PTHR43098">
    <property type="entry name" value="L-ORNITHINE N(5)-MONOOXYGENASE-RELATED"/>
    <property type="match status" value="1"/>
</dbReference>
<evidence type="ECO:0000256" key="6">
    <source>
        <dbReference type="ARBA" id="ARBA00023002"/>
    </source>
</evidence>
<keyword evidence="5" id="KW-0521">NADP</keyword>
<comment type="similarity">
    <text evidence="2">Belongs to the FAD-binding monooxygenase family.</text>
</comment>
<keyword evidence="3" id="KW-0285">Flavoprotein</keyword>
<evidence type="ECO:0000313" key="7">
    <source>
        <dbReference type="EMBL" id="NEE08422.1"/>
    </source>
</evidence>
<dbReference type="EMBL" id="JAAGMN010001834">
    <property type="protein sequence ID" value="NEE08422.1"/>
    <property type="molecule type" value="Genomic_DNA"/>
</dbReference>
<evidence type="ECO:0000256" key="4">
    <source>
        <dbReference type="ARBA" id="ARBA00022827"/>
    </source>
</evidence>
<keyword evidence="4" id="KW-0274">FAD</keyword>
<dbReference type="InterPro" id="IPR036188">
    <property type="entry name" value="FAD/NAD-bd_sf"/>
</dbReference>
<sequence>EAADAAKMNELRTRVEQTVTDPGTAEKLKPWYRYACKRPTFSDHYYAAFNRDNVTLVDTADTHGIERITEHGVTAGTTTYELDCLIFATGFNVG</sequence>
<keyword evidence="6" id="KW-0560">Oxidoreductase</keyword>
<organism evidence="7">
    <name type="scientific">Streptomyces sp. SID7499</name>
    <dbReference type="NCBI Taxonomy" id="2706086"/>
    <lineage>
        <taxon>Bacteria</taxon>
        <taxon>Bacillati</taxon>
        <taxon>Actinomycetota</taxon>
        <taxon>Actinomycetes</taxon>
        <taxon>Kitasatosporales</taxon>
        <taxon>Streptomycetaceae</taxon>
        <taxon>Streptomyces</taxon>
    </lineage>
</organism>
<gene>
    <name evidence="7" type="ORF">G3M58_18435</name>
</gene>
<dbReference type="PANTHER" id="PTHR43098:SF2">
    <property type="entry name" value="FAD-BINDING MONOOXYGENASE AUSB-RELATED"/>
    <property type="match status" value="1"/>
</dbReference>
<accession>A0A6G3WSK6</accession>
<evidence type="ECO:0000256" key="2">
    <source>
        <dbReference type="ARBA" id="ARBA00010139"/>
    </source>
</evidence>
<keyword evidence="7" id="KW-0503">Monooxygenase</keyword>
<dbReference type="SUPFAM" id="SSF51905">
    <property type="entry name" value="FAD/NAD(P)-binding domain"/>
    <property type="match status" value="1"/>
</dbReference>
<dbReference type="AlphaFoldDB" id="A0A6G3WSK6"/>
<reference evidence="7" key="1">
    <citation type="submission" date="2020-01" db="EMBL/GenBank/DDBJ databases">
        <title>Insect and environment-associated Actinomycetes.</title>
        <authorList>
            <person name="Currrie C."/>
            <person name="Chevrette M."/>
            <person name="Carlson C."/>
            <person name="Stubbendieck R."/>
            <person name="Wendt-Pienkowski E."/>
        </authorList>
    </citation>
    <scope>NUCLEOTIDE SEQUENCE</scope>
    <source>
        <strain evidence="7">SID7499</strain>
    </source>
</reference>
<dbReference type="GO" id="GO:0016709">
    <property type="term" value="F:oxidoreductase activity, acting on paired donors, with incorporation or reduction of molecular oxygen, NAD(P)H as one donor, and incorporation of one atom of oxygen"/>
    <property type="evidence" value="ECO:0007669"/>
    <property type="project" value="UniProtKB-ARBA"/>
</dbReference>
<evidence type="ECO:0000256" key="1">
    <source>
        <dbReference type="ARBA" id="ARBA00001974"/>
    </source>
</evidence>
<comment type="caution">
    <text evidence="7">The sequence shown here is derived from an EMBL/GenBank/DDBJ whole genome shotgun (WGS) entry which is preliminary data.</text>
</comment>
<evidence type="ECO:0000256" key="5">
    <source>
        <dbReference type="ARBA" id="ARBA00022857"/>
    </source>
</evidence>
<comment type="cofactor">
    <cofactor evidence="1">
        <name>FAD</name>
        <dbReference type="ChEBI" id="CHEBI:57692"/>
    </cofactor>
</comment>
<feature type="non-terminal residue" evidence="7">
    <location>
        <position position="94"/>
    </location>
</feature>
<name>A0A6G3WSK6_9ACTN</name>
<proteinExistence type="inferred from homology"/>
<evidence type="ECO:0000256" key="3">
    <source>
        <dbReference type="ARBA" id="ARBA00022630"/>
    </source>
</evidence>
<dbReference type="InterPro" id="IPR050775">
    <property type="entry name" value="FAD-binding_Monooxygenases"/>
</dbReference>